<keyword evidence="1" id="KW-0472">Membrane</keyword>
<evidence type="ECO:0008006" key="4">
    <source>
        <dbReference type="Google" id="ProtNLM"/>
    </source>
</evidence>
<keyword evidence="3" id="KW-1185">Reference proteome</keyword>
<keyword evidence="1" id="KW-0812">Transmembrane</keyword>
<keyword evidence="1" id="KW-1133">Transmembrane helix</keyword>
<evidence type="ECO:0000313" key="2">
    <source>
        <dbReference type="EMBL" id="QGF22907.1"/>
    </source>
</evidence>
<dbReference type="AlphaFoldDB" id="A0A5Q2FB10"/>
<dbReference type="Proteomes" id="UP000386847">
    <property type="component" value="Chromosome"/>
</dbReference>
<protein>
    <recommendedName>
        <fullName evidence="4">EcsC protein family protein</fullName>
    </recommendedName>
</protein>
<dbReference type="RefSeq" id="WP_153571434.1">
    <property type="nucleotide sequence ID" value="NZ_CP045725.1"/>
</dbReference>
<sequence length="149" mass="15538">MRSWNIAHAVEGLRDIALDGTLAFTSAGRMAARAGGRARHPEAAIATVVRRHANGVAVGGFLTGLGGFLTLLVALPVNVVEFHLQAIRMVGAIARLRGYDLTDERVRTAVLLSVAGDDSHAILRQAGLGLGGISGRLTDQLTGRMPPGP</sequence>
<accession>A0A5Q2FB10</accession>
<reference evidence="2 3" key="1">
    <citation type="submission" date="2019-10" db="EMBL/GenBank/DDBJ databases">
        <title>Genomic analysis of Raineyella sp. CBA3103.</title>
        <authorList>
            <person name="Roh S.W."/>
        </authorList>
    </citation>
    <scope>NUCLEOTIDE SEQUENCE [LARGE SCALE GENOMIC DNA]</scope>
    <source>
        <strain evidence="2 3">CBA3103</strain>
    </source>
</reference>
<evidence type="ECO:0000313" key="3">
    <source>
        <dbReference type="Proteomes" id="UP000386847"/>
    </source>
</evidence>
<gene>
    <name evidence="2" type="ORF">Rai3103_03620</name>
</gene>
<dbReference type="EMBL" id="CP045725">
    <property type="protein sequence ID" value="QGF22907.1"/>
    <property type="molecule type" value="Genomic_DNA"/>
</dbReference>
<evidence type="ECO:0000256" key="1">
    <source>
        <dbReference type="SAM" id="Phobius"/>
    </source>
</evidence>
<dbReference type="KEGG" id="rain:Rai3103_03620"/>
<feature type="transmembrane region" description="Helical" evidence="1">
    <location>
        <begin position="56"/>
        <end position="80"/>
    </location>
</feature>
<name>A0A5Q2FB10_9ACTN</name>
<proteinExistence type="predicted"/>
<organism evidence="2 3">
    <name type="scientific">Raineyella fluvialis</name>
    <dbReference type="NCBI Taxonomy" id="2662261"/>
    <lineage>
        <taxon>Bacteria</taxon>
        <taxon>Bacillati</taxon>
        <taxon>Actinomycetota</taxon>
        <taxon>Actinomycetes</taxon>
        <taxon>Propionibacteriales</taxon>
        <taxon>Propionibacteriaceae</taxon>
        <taxon>Raineyella</taxon>
    </lineage>
</organism>